<feature type="transmembrane region" description="Helical" evidence="1">
    <location>
        <begin position="116"/>
        <end position="133"/>
    </location>
</feature>
<sequence length="134" mass="14593">MTINVSDMTTTNGSPVGEDLVLATTETETEIIVCWTNEDFIRVSPTMVTTMDRRIPKVICNHTSKERGSLGLWGEEEGAEAAVKGGGIRTGEVNRIEITGGTTTAGRLHLTLSSRFILWIVFLCCACGSCSYFR</sequence>
<evidence type="ECO:0000256" key="1">
    <source>
        <dbReference type="SAM" id="Phobius"/>
    </source>
</evidence>
<proteinExistence type="predicted"/>
<dbReference type="AlphaFoldDB" id="A0A7R9IKR3"/>
<reference evidence="2" key="1">
    <citation type="submission" date="2020-11" db="EMBL/GenBank/DDBJ databases">
        <authorList>
            <person name="Tran Van P."/>
        </authorList>
    </citation>
    <scope>NUCLEOTIDE SEQUENCE</scope>
</reference>
<keyword evidence="1" id="KW-0812">Transmembrane</keyword>
<keyword evidence="1" id="KW-0472">Membrane</keyword>
<protein>
    <submittedName>
        <fullName evidence="2">Uncharacterized protein</fullName>
    </submittedName>
</protein>
<gene>
    <name evidence="2" type="ORF">TTEB3V08_LOCUS8181</name>
</gene>
<name>A0A7R9IKR3_9NEOP</name>
<keyword evidence="1" id="KW-1133">Transmembrane helix</keyword>
<evidence type="ECO:0000313" key="2">
    <source>
        <dbReference type="EMBL" id="CAD7460244.1"/>
    </source>
</evidence>
<organism evidence="2">
    <name type="scientific">Timema tahoe</name>
    <dbReference type="NCBI Taxonomy" id="61484"/>
    <lineage>
        <taxon>Eukaryota</taxon>
        <taxon>Metazoa</taxon>
        <taxon>Ecdysozoa</taxon>
        <taxon>Arthropoda</taxon>
        <taxon>Hexapoda</taxon>
        <taxon>Insecta</taxon>
        <taxon>Pterygota</taxon>
        <taxon>Neoptera</taxon>
        <taxon>Polyneoptera</taxon>
        <taxon>Phasmatodea</taxon>
        <taxon>Timematodea</taxon>
        <taxon>Timematoidea</taxon>
        <taxon>Timematidae</taxon>
        <taxon>Timema</taxon>
    </lineage>
</organism>
<accession>A0A7R9IKR3</accession>
<dbReference type="EMBL" id="OE003524">
    <property type="protein sequence ID" value="CAD7460244.1"/>
    <property type="molecule type" value="Genomic_DNA"/>
</dbReference>